<organism evidence="3 4">
    <name type="scientific">Paenibacillus allorhizosphaerae</name>
    <dbReference type="NCBI Taxonomy" id="2849866"/>
    <lineage>
        <taxon>Bacteria</taxon>
        <taxon>Bacillati</taxon>
        <taxon>Bacillota</taxon>
        <taxon>Bacilli</taxon>
        <taxon>Bacillales</taxon>
        <taxon>Paenibacillaceae</taxon>
        <taxon>Paenibacillus</taxon>
    </lineage>
</organism>
<feature type="domain" description="HTH araC/xylS-type" evidence="2">
    <location>
        <begin position="176"/>
        <end position="273"/>
    </location>
</feature>
<dbReference type="InterPro" id="IPR018060">
    <property type="entry name" value="HTH_AraC"/>
</dbReference>
<evidence type="ECO:0000313" key="4">
    <source>
        <dbReference type="Proteomes" id="UP000730618"/>
    </source>
</evidence>
<name>A0ABN7TJM7_9BACL</name>
<evidence type="ECO:0000259" key="2">
    <source>
        <dbReference type="PROSITE" id="PS01124"/>
    </source>
</evidence>
<dbReference type="PANTHER" id="PTHR43280:SF28">
    <property type="entry name" value="HTH-TYPE TRANSCRIPTIONAL ACTIVATOR RHAS"/>
    <property type="match status" value="1"/>
</dbReference>
<dbReference type="Proteomes" id="UP000730618">
    <property type="component" value="Unassembled WGS sequence"/>
</dbReference>
<dbReference type="EMBL" id="CAJVCE010000006">
    <property type="protein sequence ID" value="CAG7639420.1"/>
    <property type="molecule type" value="Genomic_DNA"/>
</dbReference>
<proteinExistence type="predicted"/>
<comment type="caution">
    <text evidence="3">The sequence shown here is derived from an EMBL/GenBank/DDBJ whole genome shotgun (WGS) entry which is preliminary data.</text>
</comment>
<protein>
    <submittedName>
        <fullName evidence="3">HTH-type transcriptional activator RhaR</fullName>
    </submittedName>
</protein>
<keyword evidence="4" id="KW-1185">Reference proteome</keyword>
<dbReference type="InterPro" id="IPR003313">
    <property type="entry name" value="AraC-bd"/>
</dbReference>
<dbReference type="Pfam" id="PF02311">
    <property type="entry name" value="AraC_binding"/>
    <property type="match status" value="1"/>
</dbReference>
<dbReference type="PROSITE" id="PS01124">
    <property type="entry name" value="HTH_ARAC_FAMILY_2"/>
    <property type="match status" value="1"/>
</dbReference>
<evidence type="ECO:0000256" key="1">
    <source>
        <dbReference type="ARBA" id="ARBA00023125"/>
    </source>
</evidence>
<dbReference type="Pfam" id="PF12833">
    <property type="entry name" value="HTH_18"/>
    <property type="match status" value="1"/>
</dbReference>
<gene>
    <name evidence="3" type="primary">rhaR_42</name>
    <name evidence="3" type="ORF">PAECIP111802_02542</name>
</gene>
<dbReference type="PANTHER" id="PTHR43280">
    <property type="entry name" value="ARAC-FAMILY TRANSCRIPTIONAL REGULATOR"/>
    <property type="match status" value="1"/>
</dbReference>
<evidence type="ECO:0000313" key="3">
    <source>
        <dbReference type="EMBL" id="CAG7639420.1"/>
    </source>
</evidence>
<dbReference type="SMART" id="SM00342">
    <property type="entry name" value="HTH_ARAC"/>
    <property type="match status" value="1"/>
</dbReference>
<dbReference type="RefSeq" id="WP_218098875.1">
    <property type="nucleotide sequence ID" value="NZ_CAJVCE010000006.1"/>
</dbReference>
<sequence>MNESHKKIVGSYLANLQMELLMAKFRKLTSTWSAEGRVDSFCRLYYIVNGEGSLKIEDREYDPKPGQMFLIPGDTRLSYANISDNTFTKFWCHFNVKVGSHQLFQLLKLPYRIEVDNPAYVIHLFSELVDAHERNERMTAPIKARAMMFGLFTYYLDKTAEQAVLRSSSSSKTQFDEILQYIEEHLAEPLTLERLGKVFNYNPNYFIRYFKSMFNMSPNHYIGMARIEKAKKLLVHTDMPLQEVASEVGLERYYFSKLFKQSTMYSPSEYRRINR</sequence>
<accession>A0ABN7TJM7</accession>
<keyword evidence="1" id="KW-0238">DNA-binding</keyword>
<reference evidence="3 4" key="1">
    <citation type="submission" date="2021-06" db="EMBL/GenBank/DDBJ databases">
        <authorList>
            <person name="Criscuolo A."/>
        </authorList>
    </citation>
    <scope>NUCLEOTIDE SEQUENCE [LARGE SCALE GENOMIC DNA]</scope>
    <source>
        <strain evidence="4">CIP 111802</strain>
    </source>
</reference>